<dbReference type="Pfam" id="PF03543">
    <property type="entry name" value="Peptidase_C58"/>
    <property type="match status" value="1"/>
</dbReference>
<reference evidence="6" key="2">
    <citation type="submission" date="2012-01" db="EMBL/GenBank/DDBJ databases">
        <title>Complete sequence of chromosome of Rahnella aquatilis CIP 78.65.</title>
        <authorList>
            <person name="Lucas S."/>
            <person name="Han J."/>
            <person name="Lapidus A."/>
            <person name="Cheng J.-F."/>
            <person name="Goodwin L."/>
            <person name="Pitluck S."/>
            <person name="Peters L."/>
            <person name="Ovchinnikova G."/>
            <person name="Held B."/>
            <person name="Detter J.C."/>
            <person name="Han C."/>
            <person name="Tapia R."/>
            <person name="Land M."/>
            <person name="Hauser L."/>
            <person name="Kyrpides N."/>
            <person name="Ivanova N."/>
            <person name="Pagani I."/>
            <person name="Sobecky P."/>
            <person name="Martinez R."/>
            <person name="Woyke T."/>
        </authorList>
    </citation>
    <scope>NUCLEOTIDE SEQUENCE [LARGE SCALE GENOMIC DNA]</scope>
    <source>
        <strain evidence="6">ATCC 33071 / DSM 4594 / JCM 1683 / NBRC 105701 / NCIMB 13365 / CIP 78.65</strain>
    </source>
</reference>
<feature type="domain" description="Peptidase C58 YopT-type" evidence="4">
    <location>
        <begin position="104"/>
        <end position="179"/>
    </location>
</feature>
<keyword evidence="3" id="KW-0788">Thiol protease</keyword>
<gene>
    <name evidence="5" type="ordered locus">Rahaq2_2309</name>
</gene>
<dbReference type="GO" id="GO:0006508">
    <property type="term" value="P:proteolysis"/>
    <property type="evidence" value="ECO:0007669"/>
    <property type="project" value="UniProtKB-KW"/>
</dbReference>
<dbReference type="SUPFAM" id="SSF54001">
    <property type="entry name" value="Cysteine proteinases"/>
    <property type="match status" value="1"/>
</dbReference>
<proteinExistence type="predicted"/>
<evidence type="ECO:0000259" key="4">
    <source>
        <dbReference type="Pfam" id="PF03543"/>
    </source>
</evidence>
<dbReference type="KEGG" id="raq:Rahaq2_2309"/>
<protein>
    <submittedName>
        <fullName evidence="5">Virulence surface antigen</fullName>
    </submittedName>
</protein>
<evidence type="ECO:0000256" key="3">
    <source>
        <dbReference type="ARBA" id="ARBA00022807"/>
    </source>
</evidence>
<evidence type="ECO:0000313" key="5">
    <source>
        <dbReference type="EMBL" id="AEX52163.1"/>
    </source>
</evidence>
<dbReference type="Proteomes" id="UP000009010">
    <property type="component" value="Chromosome"/>
</dbReference>
<reference evidence="5 6" key="1">
    <citation type="journal article" date="2012" name="J. Bacteriol.">
        <title>Complete Genome Sequence of Rahnella aquatilis CIP 78.65.</title>
        <authorList>
            <person name="Martinez R.J."/>
            <person name="Bruce D."/>
            <person name="Detter C."/>
            <person name="Goodwin L.A."/>
            <person name="Han J."/>
            <person name="Han C.S."/>
            <person name="Held B."/>
            <person name="Land M.L."/>
            <person name="Mikhailova N."/>
            <person name="Nolan M."/>
            <person name="Pennacchio L."/>
            <person name="Pitluck S."/>
            <person name="Tapia R."/>
            <person name="Woyke T."/>
            <person name="Sobecky P.A."/>
        </authorList>
    </citation>
    <scope>NUCLEOTIDE SEQUENCE [LARGE SCALE GENOMIC DNA]</scope>
    <source>
        <strain evidence="6">ATCC 33071 / DSM 4594 / JCM 1683 / NBRC 105701 / NCIMB 13365 / CIP 78.65</strain>
    </source>
</reference>
<evidence type="ECO:0000256" key="1">
    <source>
        <dbReference type="ARBA" id="ARBA00022670"/>
    </source>
</evidence>
<sequence length="194" mass="22462">MKNMTCNFHLNQMTFLKTQTRDISVSGYGVCAGMVSSWIQHELSEKPQSFLFYKNTYNFISRQRAITCNYMISKELNLSFKSDTFYPVKQVNLKTNNFQSFFTSHTRGVFSIVIYAGNGYSHCIGMSVHNENYKIFDPNLGEFQITKSRNFSSFVCQDWISQKYPPSRTPYLQITQYKSKLPNIAISKALHIAD</sequence>
<dbReference type="EMBL" id="CP003244">
    <property type="protein sequence ID" value="AEX52163.1"/>
    <property type="molecule type" value="Genomic_DNA"/>
</dbReference>
<dbReference type="GO" id="GO:0004197">
    <property type="term" value="F:cysteine-type endopeptidase activity"/>
    <property type="evidence" value="ECO:0007669"/>
    <property type="project" value="InterPro"/>
</dbReference>
<accession>H2IZY1</accession>
<dbReference type="STRING" id="745277.Rahaq2_2309"/>
<keyword evidence="6" id="KW-1185">Reference proteome</keyword>
<keyword evidence="1" id="KW-0645">Protease</keyword>
<dbReference type="OrthoDB" id="6852685at2"/>
<evidence type="ECO:0000313" key="6">
    <source>
        <dbReference type="Proteomes" id="UP000009010"/>
    </source>
</evidence>
<keyword evidence="2" id="KW-0378">Hydrolase</keyword>
<dbReference type="HOGENOM" id="CLU_1401455_0_0_6"/>
<name>H2IZY1_RAHAC</name>
<dbReference type="AlphaFoldDB" id="H2IZY1"/>
<dbReference type="Gene3D" id="3.90.70.20">
    <property type="match status" value="1"/>
</dbReference>
<organism evidence="5 6">
    <name type="scientific">Rahnella aquatilis (strain ATCC 33071 / DSM 4594 / JCM 1683 / NBRC 105701 / NCIMB 13365 / CIP 78.65)</name>
    <dbReference type="NCBI Taxonomy" id="745277"/>
    <lineage>
        <taxon>Bacteria</taxon>
        <taxon>Pseudomonadati</taxon>
        <taxon>Pseudomonadota</taxon>
        <taxon>Gammaproteobacteria</taxon>
        <taxon>Enterobacterales</taxon>
        <taxon>Yersiniaceae</taxon>
        <taxon>Rahnella</taxon>
    </lineage>
</organism>
<evidence type="ECO:0000256" key="2">
    <source>
        <dbReference type="ARBA" id="ARBA00022801"/>
    </source>
</evidence>
<dbReference type="InterPro" id="IPR006473">
    <property type="entry name" value="Peptidase_C58_Yopt"/>
</dbReference>
<dbReference type="RefSeq" id="WP_015697330.1">
    <property type="nucleotide sequence ID" value="NC_016818.1"/>
</dbReference>
<dbReference type="InterPro" id="IPR038765">
    <property type="entry name" value="Papain-like_cys_pep_sf"/>
</dbReference>